<keyword evidence="7" id="KW-0812">Transmembrane</keyword>
<reference evidence="10" key="1">
    <citation type="journal article" date="2013" name="Nature">
        <title>Draft genome of the wheat A-genome progenitor Triticum urartu.</title>
        <authorList>
            <person name="Ling H.Q."/>
            <person name="Zhao S."/>
            <person name="Liu D."/>
            <person name="Wang J."/>
            <person name="Sun H."/>
            <person name="Zhang C."/>
            <person name="Fan H."/>
            <person name="Li D."/>
            <person name="Dong L."/>
            <person name="Tao Y."/>
            <person name="Gao C."/>
            <person name="Wu H."/>
            <person name="Li Y."/>
            <person name="Cui Y."/>
            <person name="Guo X."/>
            <person name="Zheng S."/>
            <person name="Wang B."/>
            <person name="Yu K."/>
            <person name="Liang Q."/>
            <person name="Yang W."/>
            <person name="Lou X."/>
            <person name="Chen J."/>
            <person name="Feng M."/>
            <person name="Jian J."/>
            <person name="Zhang X."/>
            <person name="Luo G."/>
            <person name="Jiang Y."/>
            <person name="Liu J."/>
            <person name="Wang Z."/>
            <person name="Sha Y."/>
            <person name="Zhang B."/>
            <person name="Wu H."/>
            <person name="Tang D."/>
            <person name="Shen Q."/>
            <person name="Xue P."/>
            <person name="Zou S."/>
            <person name="Wang X."/>
            <person name="Liu X."/>
            <person name="Wang F."/>
            <person name="Yang Y."/>
            <person name="An X."/>
            <person name="Dong Z."/>
            <person name="Zhang K."/>
            <person name="Zhang X."/>
            <person name="Luo M.C."/>
            <person name="Dvorak J."/>
            <person name="Tong Y."/>
            <person name="Wang J."/>
            <person name="Yang H."/>
            <person name="Li Z."/>
            <person name="Wang D."/>
            <person name="Zhang A."/>
            <person name="Wang J."/>
        </authorList>
    </citation>
    <scope>NUCLEOTIDE SEQUENCE</scope>
    <source>
        <strain evidence="10">cv. G1812</strain>
    </source>
</reference>
<feature type="region of interest" description="Disordered" evidence="6">
    <location>
        <begin position="252"/>
        <end position="311"/>
    </location>
</feature>
<feature type="chain" id="PRO_5035862078" description="Calcineurin-like phosphoesterase domain-containing protein" evidence="8">
    <location>
        <begin position="20"/>
        <end position="418"/>
    </location>
</feature>
<dbReference type="PANTHER" id="PTHR13315:SF0">
    <property type="entry name" value="METALLOPHOSPHOESTERASE 1"/>
    <property type="match status" value="1"/>
</dbReference>
<dbReference type="Gramene" id="TuG1812G0700001889.01.T01">
    <property type="protein sequence ID" value="TuG1812G0700001889.01.T01"/>
    <property type="gene ID" value="TuG1812G0700001889.01"/>
</dbReference>
<feature type="transmembrane region" description="Helical" evidence="7">
    <location>
        <begin position="395"/>
        <end position="414"/>
    </location>
</feature>
<dbReference type="GO" id="GO:0046872">
    <property type="term" value="F:metal ion binding"/>
    <property type="evidence" value="ECO:0007669"/>
    <property type="project" value="UniProtKB-KW"/>
</dbReference>
<dbReference type="GO" id="GO:0016020">
    <property type="term" value="C:membrane"/>
    <property type="evidence" value="ECO:0007669"/>
    <property type="project" value="GOC"/>
</dbReference>
<evidence type="ECO:0000313" key="10">
    <source>
        <dbReference type="Proteomes" id="UP000015106"/>
    </source>
</evidence>
<reference evidence="9" key="3">
    <citation type="submission" date="2022-06" db="UniProtKB">
        <authorList>
            <consortium name="EnsemblPlants"/>
        </authorList>
    </citation>
    <scope>IDENTIFICATION</scope>
</reference>
<keyword evidence="8" id="KW-0732">Signal</keyword>
<evidence type="ECO:0000256" key="3">
    <source>
        <dbReference type="ARBA" id="ARBA00022801"/>
    </source>
</evidence>
<evidence type="ECO:0008006" key="11">
    <source>
        <dbReference type="Google" id="ProtNLM"/>
    </source>
</evidence>
<feature type="compositionally biased region" description="Polar residues" evidence="6">
    <location>
        <begin position="273"/>
        <end position="307"/>
    </location>
</feature>
<dbReference type="InterPro" id="IPR029052">
    <property type="entry name" value="Metallo-depent_PP-like"/>
</dbReference>
<dbReference type="PANTHER" id="PTHR13315">
    <property type="entry name" value="METALLO PHOSPHOESTERASE RELATED"/>
    <property type="match status" value="1"/>
</dbReference>
<evidence type="ECO:0000256" key="5">
    <source>
        <dbReference type="ARBA" id="ARBA00023211"/>
    </source>
</evidence>
<feature type="region of interest" description="Disordered" evidence="6">
    <location>
        <begin position="198"/>
        <end position="226"/>
    </location>
</feature>
<comment type="cofactor">
    <cofactor evidence="1">
        <name>Mn(2+)</name>
        <dbReference type="ChEBI" id="CHEBI:29035"/>
    </cofactor>
</comment>
<keyword evidence="10" id="KW-1185">Reference proteome</keyword>
<dbReference type="EnsemblPlants" id="TuG1812G0700001889.01.T01">
    <property type="protein sequence ID" value="TuG1812G0700001889.01.T01"/>
    <property type="gene ID" value="TuG1812G0700001889.01"/>
</dbReference>
<evidence type="ECO:0000256" key="8">
    <source>
        <dbReference type="SAM" id="SignalP"/>
    </source>
</evidence>
<name>A0A8R7V3B0_TRIUA</name>
<evidence type="ECO:0000256" key="6">
    <source>
        <dbReference type="SAM" id="MobiDB-lite"/>
    </source>
</evidence>
<dbReference type="GO" id="GO:0006506">
    <property type="term" value="P:GPI anchor biosynthetic process"/>
    <property type="evidence" value="ECO:0007669"/>
    <property type="project" value="InterPro"/>
</dbReference>
<evidence type="ECO:0000313" key="9">
    <source>
        <dbReference type="EnsemblPlants" id="TuG1812G0700001889.01.T01"/>
    </source>
</evidence>
<evidence type="ECO:0000256" key="1">
    <source>
        <dbReference type="ARBA" id="ARBA00001936"/>
    </source>
</evidence>
<keyword evidence="5" id="KW-0464">Manganese</keyword>
<keyword evidence="2" id="KW-0479">Metal-binding</keyword>
<accession>A0A8R7V3B0</accession>
<evidence type="ECO:0000256" key="7">
    <source>
        <dbReference type="SAM" id="Phobius"/>
    </source>
</evidence>
<reference evidence="9" key="2">
    <citation type="submission" date="2018-03" db="EMBL/GenBank/DDBJ databases">
        <title>The Triticum urartu genome reveals the dynamic nature of wheat genome evolution.</title>
        <authorList>
            <person name="Ling H."/>
            <person name="Ma B."/>
            <person name="Shi X."/>
            <person name="Liu H."/>
            <person name="Dong L."/>
            <person name="Sun H."/>
            <person name="Cao Y."/>
            <person name="Gao Q."/>
            <person name="Zheng S."/>
            <person name="Li Y."/>
            <person name="Yu Y."/>
            <person name="Du H."/>
            <person name="Qi M."/>
            <person name="Li Y."/>
            <person name="Yu H."/>
            <person name="Cui Y."/>
            <person name="Wang N."/>
            <person name="Chen C."/>
            <person name="Wu H."/>
            <person name="Zhao Y."/>
            <person name="Zhang J."/>
            <person name="Li Y."/>
            <person name="Zhou W."/>
            <person name="Zhang B."/>
            <person name="Hu W."/>
            <person name="Eijk M."/>
            <person name="Tang J."/>
            <person name="Witsenboer H."/>
            <person name="Zhao S."/>
            <person name="Li Z."/>
            <person name="Zhang A."/>
            <person name="Wang D."/>
            <person name="Liang C."/>
        </authorList>
    </citation>
    <scope>NUCLEOTIDE SEQUENCE [LARGE SCALE GENOMIC DNA]</scope>
    <source>
        <strain evidence="9">cv. G1812</strain>
    </source>
</reference>
<gene>
    <name evidence="9" type="primary">LOC125522406</name>
</gene>
<organism evidence="9 10">
    <name type="scientific">Triticum urartu</name>
    <name type="common">Red wild einkorn</name>
    <name type="synonym">Crithodium urartu</name>
    <dbReference type="NCBI Taxonomy" id="4572"/>
    <lineage>
        <taxon>Eukaryota</taxon>
        <taxon>Viridiplantae</taxon>
        <taxon>Streptophyta</taxon>
        <taxon>Embryophyta</taxon>
        <taxon>Tracheophyta</taxon>
        <taxon>Spermatophyta</taxon>
        <taxon>Magnoliopsida</taxon>
        <taxon>Liliopsida</taxon>
        <taxon>Poales</taxon>
        <taxon>Poaceae</taxon>
        <taxon>BOP clade</taxon>
        <taxon>Pooideae</taxon>
        <taxon>Triticodae</taxon>
        <taxon>Triticeae</taxon>
        <taxon>Triticinae</taxon>
        <taxon>Triticum</taxon>
    </lineage>
</organism>
<sequence>MAAWPNPWLPLLLVAALLAFEDWLSTPSCSGGEPAPDLAAGDLRAMMVADLMLLGSDATYADRFFRDHVTSKLFTKSIQTTNPDMIIVLGDISARGSEHNESKWIAVLEQFEGILGQYSSLPLHIVLGDKDVGECSSLDGKLVHRMAKHLPGLDSSGCGAFEFSNTSFVSLNAVALLCGDNMLRFSVEKVMEKESHHFQKKRLNGAYHSPLGSENGEGVGAHSWRQNSMTLGSGPVLLLHIPLHKSQKSDTGVIGVPMFPDGTVSDHPLVPPSSKQSPLVPPSSKQSPLVPPSSKQSPLVPPSSKQSGVDGRRLYDQSHTLPANSTQYILQALKPRIIFSAHADSFSDYTHPDGTREVTVPAMTWKKGGMPGFAIATFGQKGVVSVNCCWLVQEWYIMTGYSVFLFLTALAIRWSHWI</sequence>
<protein>
    <recommendedName>
        <fullName evidence="11">Calcineurin-like phosphoesterase domain-containing protein</fullName>
    </recommendedName>
</protein>
<evidence type="ECO:0000256" key="4">
    <source>
        <dbReference type="ARBA" id="ARBA00023136"/>
    </source>
</evidence>
<evidence type="ECO:0000256" key="2">
    <source>
        <dbReference type="ARBA" id="ARBA00022723"/>
    </source>
</evidence>
<dbReference type="Proteomes" id="UP000015106">
    <property type="component" value="Chromosome 7"/>
</dbReference>
<feature type="signal peptide" evidence="8">
    <location>
        <begin position="1"/>
        <end position="19"/>
    </location>
</feature>
<keyword evidence="3" id="KW-0378">Hydrolase</keyword>
<keyword evidence="7" id="KW-1133">Transmembrane helix</keyword>
<dbReference type="InterPro" id="IPR033308">
    <property type="entry name" value="PGAP5/Cdc1/Ted1"/>
</dbReference>
<proteinExistence type="predicted"/>
<keyword evidence="4 7" id="KW-0472">Membrane</keyword>
<dbReference type="GO" id="GO:0016787">
    <property type="term" value="F:hydrolase activity"/>
    <property type="evidence" value="ECO:0007669"/>
    <property type="project" value="UniProtKB-KW"/>
</dbReference>
<dbReference type="SUPFAM" id="SSF56300">
    <property type="entry name" value="Metallo-dependent phosphatases"/>
    <property type="match status" value="1"/>
</dbReference>
<dbReference type="AlphaFoldDB" id="A0A8R7V3B0"/>